<accession>A0ABS7Q3Q0</accession>
<reference evidence="3 4" key="1">
    <citation type="submission" date="2021-08" db="EMBL/GenBank/DDBJ databases">
        <title>WGS of actinomycetes from Thailand.</title>
        <authorList>
            <person name="Thawai C."/>
        </authorList>
    </citation>
    <scope>NUCLEOTIDE SEQUENCE [LARGE SCALE GENOMIC DNA]</scope>
    <source>
        <strain evidence="3 4">PLK6-54</strain>
    </source>
</reference>
<protein>
    <recommendedName>
        <fullName evidence="5">Tetratricopeptide repeat protein</fullName>
    </recommendedName>
</protein>
<feature type="region of interest" description="Disordered" evidence="1">
    <location>
        <begin position="1"/>
        <end position="30"/>
    </location>
</feature>
<keyword evidence="2" id="KW-1133">Transmembrane helix</keyword>
<keyword evidence="2" id="KW-0812">Transmembrane</keyword>
<dbReference type="EMBL" id="JAINZZ010000004">
    <property type="protein sequence ID" value="MBY8877065.1"/>
    <property type="molecule type" value="Genomic_DNA"/>
</dbReference>
<keyword evidence="4" id="KW-1185">Reference proteome</keyword>
<feature type="transmembrane region" description="Helical" evidence="2">
    <location>
        <begin position="39"/>
        <end position="58"/>
    </location>
</feature>
<comment type="caution">
    <text evidence="3">The sequence shown here is derived from an EMBL/GenBank/DDBJ whole genome shotgun (WGS) entry which is preliminary data.</text>
</comment>
<evidence type="ECO:0000313" key="3">
    <source>
        <dbReference type="EMBL" id="MBY8877065.1"/>
    </source>
</evidence>
<evidence type="ECO:0000256" key="1">
    <source>
        <dbReference type="SAM" id="MobiDB-lite"/>
    </source>
</evidence>
<evidence type="ECO:0000313" key="4">
    <source>
        <dbReference type="Proteomes" id="UP000778578"/>
    </source>
</evidence>
<dbReference type="InterPro" id="IPR011990">
    <property type="entry name" value="TPR-like_helical_dom_sf"/>
</dbReference>
<dbReference type="SUPFAM" id="SSF48452">
    <property type="entry name" value="TPR-like"/>
    <property type="match status" value="1"/>
</dbReference>
<feature type="transmembrane region" description="Helical" evidence="2">
    <location>
        <begin position="176"/>
        <end position="198"/>
    </location>
</feature>
<feature type="transmembrane region" description="Helical" evidence="2">
    <location>
        <begin position="64"/>
        <end position="85"/>
    </location>
</feature>
<name>A0ABS7Q3Q0_9ACTN</name>
<sequence length="411" mass="41698">MSMSQTPDAPSPAPSDVLTPLSPAEGGGRLRGGNAARRVLVLMFAAAVTSGTAGLRPGSGLSGGLWLALYAAGFLPGFWLPLLVVRLSSRRVGLAPVLTTVGVGHWGGSTVRHGRLVVFRQVPLLPPVWLLALTEPAVPLGRLRAATAAGSLLSAVSAAALLACGGPAAVAGWGAAWAVMMTLATSIIMPGSFVAMLFRPPSGGAAGLAELRHGPAELAAVRALAAGRLTAAREALSEPCAEPGASRSLAEATLALAEGDVEEAARGALRVYRQSRRTERRAGAVRVHAQALAEGIAAGRWTAEQAGPALDAAVAALRTIHPKLLRVSELPATLATLNGRTHDAVALATRAAAIAPDALSRARVLAVRAEVLAAAGDGDEARRALTQARRLAPGLTRTALAARTVAPEGTS</sequence>
<dbReference type="Proteomes" id="UP000778578">
    <property type="component" value="Unassembled WGS sequence"/>
</dbReference>
<evidence type="ECO:0000256" key="2">
    <source>
        <dbReference type="SAM" id="Phobius"/>
    </source>
</evidence>
<gene>
    <name evidence="3" type="ORF">K7862_05340</name>
</gene>
<dbReference type="Gene3D" id="1.25.40.10">
    <property type="entry name" value="Tetratricopeptide repeat domain"/>
    <property type="match status" value="1"/>
</dbReference>
<proteinExistence type="predicted"/>
<keyword evidence="2" id="KW-0472">Membrane</keyword>
<dbReference type="RefSeq" id="WP_222961151.1">
    <property type="nucleotide sequence ID" value="NZ_JAINZZ010000004.1"/>
</dbReference>
<organism evidence="3 4">
    <name type="scientific">Actinacidiphila acidipaludis</name>
    <dbReference type="NCBI Taxonomy" id="2873382"/>
    <lineage>
        <taxon>Bacteria</taxon>
        <taxon>Bacillati</taxon>
        <taxon>Actinomycetota</taxon>
        <taxon>Actinomycetes</taxon>
        <taxon>Kitasatosporales</taxon>
        <taxon>Streptomycetaceae</taxon>
        <taxon>Actinacidiphila</taxon>
    </lineage>
</organism>
<feature type="transmembrane region" description="Helical" evidence="2">
    <location>
        <begin position="152"/>
        <end position="170"/>
    </location>
</feature>
<evidence type="ECO:0008006" key="5">
    <source>
        <dbReference type="Google" id="ProtNLM"/>
    </source>
</evidence>